<keyword evidence="3" id="KW-1185">Reference proteome</keyword>
<dbReference type="Proteomes" id="UP000838763">
    <property type="component" value="Unassembled WGS sequence"/>
</dbReference>
<gene>
    <name evidence="2" type="ORF">PPNO1_LOCUS1367</name>
</gene>
<dbReference type="AlphaFoldDB" id="A0A9P1GX88"/>
<evidence type="ECO:0000313" key="3">
    <source>
        <dbReference type="Proteomes" id="UP000838763"/>
    </source>
</evidence>
<feature type="compositionally biased region" description="Polar residues" evidence="1">
    <location>
        <begin position="309"/>
        <end position="323"/>
    </location>
</feature>
<dbReference type="OrthoDB" id="5401902at2759"/>
<evidence type="ECO:0000313" key="2">
    <source>
        <dbReference type="EMBL" id="CAI4211588.1"/>
    </source>
</evidence>
<protein>
    <submittedName>
        <fullName evidence="2">Uncharacterized protein</fullName>
    </submittedName>
</protein>
<reference evidence="2" key="1">
    <citation type="submission" date="2022-11" db="EMBL/GenBank/DDBJ databases">
        <authorList>
            <person name="Scott C."/>
            <person name="Bruce N."/>
        </authorList>
    </citation>
    <scope>NUCLEOTIDE SEQUENCE</scope>
</reference>
<feature type="compositionally biased region" description="Polar residues" evidence="1">
    <location>
        <begin position="275"/>
        <end position="287"/>
    </location>
</feature>
<dbReference type="EMBL" id="CALLCH030000002">
    <property type="protein sequence ID" value="CAI4211588.1"/>
    <property type="molecule type" value="Genomic_DNA"/>
</dbReference>
<organism evidence="2 3">
    <name type="scientific">Parascedosporium putredinis</name>
    <dbReference type="NCBI Taxonomy" id="1442378"/>
    <lineage>
        <taxon>Eukaryota</taxon>
        <taxon>Fungi</taxon>
        <taxon>Dikarya</taxon>
        <taxon>Ascomycota</taxon>
        <taxon>Pezizomycotina</taxon>
        <taxon>Sordariomycetes</taxon>
        <taxon>Hypocreomycetidae</taxon>
        <taxon>Microascales</taxon>
        <taxon>Microascaceae</taxon>
        <taxon>Parascedosporium</taxon>
    </lineage>
</organism>
<proteinExistence type="predicted"/>
<accession>A0A9P1GX88</accession>
<feature type="region of interest" description="Disordered" evidence="1">
    <location>
        <begin position="275"/>
        <end position="323"/>
    </location>
</feature>
<evidence type="ECO:0000256" key="1">
    <source>
        <dbReference type="SAM" id="MobiDB-lite"/>
    </source>
</evidence>
<name>A0A9P1GX88_9PEZI</name>
<sequence length="323" mass="34505">MARVFHRFTRATAVSVPHMPVGFNYPGGVALPQVAINRNGYGHVGELVAGQALHSQGLDGAGGITKSHIESLKHNLKRVEDQLQYNVHQIDVKHMEGLAREIRHSIKALDEALPRQLEFEEMHYPKSDKNDSRQGGAAFNPMTLQATAGLNGCHVALKSNGTLEQGAGSLSRGNRGLFSIEHAFPRHTSSDSEQFRQFSGLPMTAATAAPFSPSVQSFGFQVGSSSEDGCREPESKDNSRKSLLSVSGKAVREAATGIAKNDHGRAVRSKAGVLQSNLTGQSGSSIELTDRQSPRSTPYLVGSLAPGTLTASFPNTEGTQPLL</sequence>
<feature type="compositionally biased region" description="Basic and acidic residues" evidence="1">
    <location>
        <begin position="228"/>
        <end position="240"/>
    </location>
</feature>
<feature type="region of interest" description="Disordered" evidence="1">
    <location>
        <begin position="219"/>
        <end position="247"/>
    </location>
</feature>
<comment type="caution">
    <text evidence="2">The sequence shown here is derived from an EMBL/GenBank/DDBJ whole genome shotgun (WGS) entry which is preliminary data.</text>
</comment>